<name>Q0UHZ5_PHANO</name>
<proteinExistence type="predicted"/>
<dbReference type="KEGG" id="pno:SNOG_08619"/>
<reference evidence="2" key="1">
    <citation type="journal article" date="2007" name="Plant Cell">
        <title>Dothideomycete-plant interactions illuminated by genome sequencing and EST analysis of the wheat pathogen Stagonospora nodorum.</title>
        <authorList>
            <person name="Hane J.K."/>
            <person name="Lowe R.G."/>
            <person name="Solomon P.S."/>
            <person name="Tan K.C."/>
            <person name="Schoch C.L."/>
            <person name="Spatafora J.W."/>
            <person name="Crous P.W."/>
            <person name="Kodira C."/>
            <person name="Birren B.W."/>
            <person name="Galagan J.E."/>
            <person name="Torriani S.F."/>
            <person name="McDonald B.A."/>
            <person name="Oliver R.P."/>
        </authorList>
    </citation>
    <scope>NUCLEOTIDE SEQUENCE [LARGE SCALE GENOMIC DNA]</scope>
    <source>
        <strain evidence="2">SN15 / ATCC MYA-4574 / FGSC 10173</strain>
    </source>
</reference>
<sequence length="158" mass="16924">MASAMNANLHCNKACQTYPSICEATAATDVRSDDFKRDGAQQSYDIADAILALTLTEGKRHPLSGESAILSESPALPATDCGIFDAVEAARRELGGSIWSIGRSDPLKVPPKTGVYLDSTISRVEPDVIHKLKIRQTHPAQFSSIKAMCGKTVAYSKS</sequence>
<protein>
    <submittedName>
        <fullName evidence="1">Uncharacterized protein</fullName>
    </submittedName>
</protein>
<evidence type="ECO:0000313" key="1">
    <source>
        <dbReference type="EMBL" id="EAT83787.1"/>
    </source>
</evidence>
<dbReference type="RefSeq" id="XP_001798928.1">
    <property type="nucleotide sequence ID" value="XM_001798876.1"/>
</dbReference>
<dbReference type="EMBL" id="CH445337">
    <property type="protein sequence ID" value="EAT83787.1"/>
    <property type="molecule type" value="Genomic_DNA"/>
</dbReference>
<dbReference type="AlphaFoldDB" id="Q0UHZ5"/>
<organism evidence="1 2">
    <name type="scientific">Phaeosphaeria nodorum (strain SN15 / ATCC MYA-4574 / FGSC 10173)</name>
    <name type="common">Glume blotch fungus</name>
    <name type="synonym">Parastagonospora nodorum</name>
    <dbReference type="NCBI Taxonomy" id="321614"/>
    <lineage>
        <taxon>Eukaryota</taxon>
        <taxon>Fungi</taxon>
        <taxon>Dikarya</taxon>
        <taxon>Ascomycota</taxon>
        <taxon>Pezizomycotina</taxon>
        <taxon>Dothideomycetes</taxon>
        <taxon>Pleosporomycetidae</taxon>
        <taxon>Pleosporales</taxon>
        <taxon>Pleosporineae</taxon>
        <taxon>Phaeosphaeriaceae</taxon>
        <taxon>Parastagonospora</taxon>
    </lineage>
</organism>
<dbReference type="InParanoid" id="Q0UHZ5"/>
<dbReference type="Proteomes" id="UP000001055">
    <property type="component" value="Unassembled WGS sequence"/>
</dbReference>
<gene>
    <name evidence="1" type="ORF">SNOG_08619</name>
</gene>
<evidence type="ECO:0000313" key="2">
    <source>
        <dbReference type="Proteomes" id="UP000001055"/>
    </source>
</evidence>
<dbReference type="GeneID" id="5975827"/>
<accession>Q0UHZ5</accession>